<dbReference type="Proteomes" id="UP000641514">
    <property type="component" value="Unassembled WGS sequence"/>
</dbReference>
<feature type="transmembrane region" description="Helical" evidence="9">
    <location>
        <begin position="134"/>
        <end position="153"/>
    </location>
</feature>
<dbReference type="EC" id="2.7.13.3" evidence="2"/>
<evidence type="ECO:0000256" key="6">
    <source>
        <dbReference type="ARBA" id="ARBA00022777"/>
    </source>
</evidence>
<keyword evidence="14" id="KW-1185">Reference proteome</keyword>
<evidence type="ECO:0000256" key="9">
    <source>
        <dbReference type="SAM" id="Phobius"/>
    </source>
</evidence>
<dbReference type="Gene3D" id="3.30.565.10">
    <property type="entry name" value="Histidine kinase-like ATPase, C-terminal domain"/>
    <property type="match status" value="1"/>
</dbReference>
<dbReference type="Pfam" id="PF07730">
    <property type="entry name" value="HisKA_3"/>
    <property type="match status" value="1"/>
</dbReference>
<dbReference type="GO" id="GO:0016020">
    <property type="term" value="C:membrane"/>
    <property type="evidence" value="ECO:0007669"/>
    <property type="project" value="InterPro"/>
</dbReference>
<dbReference type="GO" id="GO:0005524">
    <property type="term" value="F:ATP binding"/>
    <property type="evidence" value="ECO:0007669"/>
    <property type="project" value="UniProtKB-KW"/>
</dbReference>
<dbReference type="Gene3D" id="1.20.5.1930">
    <property type="match status" value="1"/>
</dbReference>
<feature type="transmembrane region" description="Helical" evidence="9">
    <location>
        <begin position="60"/>
        <end position="78"/>
    </location>
</feature>
<dbReference type="PANTHER" id="PTHR24421">
    <property type="entry name" value="NITRATE/NITRITE SENSOR PROTEIN NARX-RELATED"/>
    <property type="match status" value="1"/>
</dbReference>
<keyword evidence="5" id="KW-0547">Nucleotide-binding</keyword>
<evidence type="ECO:0000256" key="8">
    <source>
        <dbReference type="ARBA" id="ARBA00023012"/>
    </source>
</evidence>
<comment type="caution">
    <text evidence="13">The sequence shown here is derived from an EMBL/GenBank/DDBJ whole genome shotgun (WGS) entry which is preliminary data.</text>
</comment>
<keyword evidence="6 13" id="KW-0418">Kinase</keyword>
<keyword evidence="3" id="KW-0597">Phosphoprotein</keyword>
<reference evidence="13" key="2">
    <citation type="submission" date="2020-09" db="EMBL/GenBank/DDBJ databases">
        <authorList>
            <person name="Sun Q."/>
            <person name="Zhou Y."/>
        </authorList>
    </citation>
    <scope>NUCLEOTIDE SEQUENCE</scope>
    <source>
        <strain evidence="13">CGMCC 1.15478</strain>
    </source>
</reference>
<feature type="domain" description="Signal transduction histidine kinase subgroup 3 dimerisation and phosphoacceptor" evidence="11">
    <location>
        <begin position="183"/>
        <end position="248"/>
    </location>
</feature>
<dbReference type="SUPFAM" id="SSF55874">
    <property type="entry name" value="ATPase domain of HSP90 chaperone/DNA topoisomerase II/histidine kinase"/>
    <property type="match status" value="1"/>
</dbReference>
<evidence type="ECO:0000259" key="11">
    <source>
        <dbReference type="Pfam" id="PF07730"/>
    </source>
</evidence>
<dbReference type="InterPro" id="IPR011712">
    <property type="entry name" value="Sig_transdc_His_kin_sub3_dim/P"/>
</dbReference>
<dbReference type="InterPro" id="IPR050482">
    <property type="entry name" value="Sensor_HK_TwoCompSys"/>
</dbReference>
<evidence type="ECO:0000256" key="7">
    <source>
        <dbReference type="ARBA" id="ARBA00022840"/>
    </source>
</evidence>
<feature type="transmembrane region" description="Helical" evidence="9">
    <location>
        <begin position="107"/>
        <end position="128"/>
    </location>
</feature>
<evidence type="ECO:0000259" key="10">
    <source>
        <dbReference type="Pfam" id="PF02518"/>
    </source>
</evidence>
<dbReference type="CDD" id="cd16917">
    <property type="entry name" value="HATPase_UhpB-NarQ-NarX-like"/>
    <property type="match status" value="1"/>
</dbReference>
<keyword evidence="9" id="KW-0472">Membrane</keyword>
<keyword evidence="9" id="KW-1133">Transmembrane helix</keyword>
<name>A0A916U1G1_9ACTN</name>
<dbReference type="Pfam" id="PF02518">
    <property type="entry name" value="HATPase_c"/>
    <property type="match status" value="1"/>
</dbReference>
<sequence>MHRFSMWLRDQPRIADILIASVFVILEAASAPRSNTPWLFFAVGLAMCLPMVCRRELPVLSSFAILLFSWLSTLQLHLVDHDQIGHPASLLLIVALYTLVVNSSRGWGVVFVLGLVVDTALKGMLLGYEMPATALYLAFFYAIAWLVAEALAVRHRHHEEIAARLEVAEIERDRRAEDAVAAERTRIARELHDVVAHSVSVMIVQAEGASYAVRTHPELAEQALRTVASTGREALTELRRTLSLLRTDNSTDEVLDYGTAGLARTSQLMRDAGLPVELEITGDVDSIGPAVGLGIKRIVQESLTNVLRHAGDGARATVVVRRDADTAYVTISDQGGNGMTRPGHDHGSGNGIVGMRERVAVLGGTLETSVLPGDGWRVHAALPID</sequence>
<keyword evidence="4" id="KW-0808">Transferase</keyword>
<evidence type="ECO:0000256" key="5">
    <source>
        <dbReference type="ARBA" id="ARBA00022741"/>
    </source>
</evidence>
<evidence type="ECO:0000256" key="2">
    <source>
        <dbReference type="ARBA" id="ARBA00012438"/>
    </source>
</evidence>
<reference evidence="13" key="1">
    <citation type="journal article" date="2014" name="Int. J. Syst. Evol. Microbiol.">
        <title>Complete genome sequence of Corynebacterium casei LMG S-19264T (=DSM 44701T), isolated from a smear-ripened cheese.</title>
        <authorList>
            <consortium name="US DOE Joint Genome Institute (JGI-PGF)"/>
            <person name="Walter F."/>
            <person name="Albersmeier A."/>
            <person name="Kalinowski J."/>
            <person name="Ruckert C."/>
        </authorList>
    </citation>
    <scope>NUCLEOTIDE SEQUENCE</scope>
    <source>
        <strain evidence="13">CGMCC 1.15478</strain>
    </source>
</reference>
<feature type="domain" description="DUF7134" evidence="12">
    <location>
        <begin position="6"/>
        <end position="149"/>
    </location>
</feature>
<accession>A0A916U1G1</accession>
<dbReference type="GO" id="GO:0000155">
    <property type="term" value="F:phosphorelay sensor kinase activity"/>
    <property type="evidence" value="ECO:0007669"/>
    <property type="project" value="InterPro"/>
</dbReference>
<dbReference type="GO" id="GO:0046983">
    <property type="term" value="F:protein dimerization activity"/>
    <property type="evidence" value="ECO:0007669"/>
    <property type="project" value="InterPro"/>
</dbReference>
<keyword evidence="8" id="KW-0902">Two-component regulatory system</keyword>
<protein>
    <recommendedName>
        <fullName evidence="2">histidine kinase</fullName>
        <ecNumber evidence="2">2.7.13.3</ecNumber>
    </recommendedName>
</protein>
<evidence type="ECO:0000259" key="12">
    <source>
        <dbReference type="Pfam" id="PF23539"/>
    </source>
</evidence>
<dbReference type="PANTHER" id="PTHR24421:SF10">
    <property type="entry name" value="NITRATE_NITRITE SENSOR PROTEIN NARQ"/>
    <property type="match status" value="1"/>
</dbReference>
<evidence type="ECO:0000313" key="14">
    <source>
        <dbReference type="Proteomes" id="UP000641514"/>
    </source>
</evidence>
<evidence type="ECO:0000313" key="13">
    <source>
        <dbReference type="EMBL" id="GGC56928.1"/>
    </source>
</evidence>
<comment type="catalytic activity">
    <reaction evidence="1">
        <text>ATP + protein L-histidine = ADP + protein N-phospho-L-histidine.</text>
        <dbReference type="EC" id="2.7.13.3"/>
    </reaction>
</comment>
<keyword evidence="9" id="KW-0812">Transmembrane</keyword>
<evidence type="ECO:0000256" key="3">
    <source>
        <dbReference type="ARBA" id="ARBA00022553"/>
    </source>
</evidence>
<dbReference type="InterPro" id="IPR036890">
    <property type="entry name" value="HATPase_C_sf"/>
</dbReference>
<evidence type="ECO:0000256" key="1">
    <source>
        <dbReference type="ARBA" id="ARBA00000085"/>
    </source>
</evidence>
<organism evidence="13 14">
    <name type="scientific">Hoyosella rhizosphaerae</name>
    <dbReference type="NCBI Taxonomy" id="1755582"/>
    <lineage>
        <taxon>Bacteria</taxon>
        <taxon>Bacillati</taxon>
        <taxon>Actinomycetota</taxon>
        <taxon>Actinomycetes</taxon>
        <taxon>Mycobacteriales</taxon>
        <taxon>Hoyosellaceae</taxon>
        <taxon>Hoyosella</taxon>
    </lineage>
</organism>
<dbReference type="EMBL" id="BMJH01000001">
    <property type="protein sequence ID" value="GGC56928.1"/>
    <property type="molecule type" value="Genomic_DNA"/>
</dbReference>
<dbReference type="InterPro" id="IPR055558">
    <property type="entry name" value="DUF7134"/>
</dbReference>
<gene>
    <name evidence="13" type="ORF">GCM10011410_06820</name>
</gene>
<keyword evidence="7" id="KW-0067">ATP-binding</keyword>
<dbReference type="Pfam" id="PF23539">
    <property type="entry name" value="DUF7134"/>
    <property type="match status" value="1"/>
</dbReference>
<dbReference type="InterPro" id="IPR003594">
    <property type="entry name" value="HATPase_dom"/>
</dbReference>
<dbReference type="AlphaFoldDB" id="A0A916U1G1"/>
<feature type="domain" description="Histidine kinase/HSP90-like ATPase" evidence="10">
    <location>
        <begin position="293"/>
        <end position="384"/>
    </location>
</feature>
<evidence type="ECO:0000256" key="4">
    <source>
        <dbReference type="ARBA" id="ARBA00022679"/>
    </source>
</evidence>
<feature type="transmembrane region" description="Helical" evidence="9">
    <location>
        <begin position="84"/>
        <end position="100"/>
    </location>
</feature>
<proteinExistence type="predicted"/>